<organism evidence="2">
    <name type="scientific">Anguilla anguilla</name>
    <name type="common">European freshwater eel</name>
    <name type="synonym">Muraena anguilla</name>
    <dbReference type="NCBI Taxonomy" id="7936"/>
    <lineage>
        <taxon>Eukaryota</taxon>
        <taxon>Metazoa</taxon>
        <taxon>Chordata</taxon>
        <taxon>Craniata</taxon>
        <taxon>Vertebrata</taxon>
        <taxon>Euteleostomi</taxon>
        <taxon>Actinopterygii</taxon>
        <taxon>Neopterygii</taxon>
        <taxon>Teleostei</taxon>
        <taxon>Anguilliformes</taxon>
        <taxon>Anguillidae</taxon>
        <taxon>Anguilla</taxon>
    </lineage>
</organism>
<accession>A0A0E9SVB8</accession>
<reference evidence="2" key="1">
    <citation type="submission" date="2014-11" db="EMBL/GenBank/DDBJ databases">
        <authorList>
            <person name="Amaro Gonzalez C."/>
        </authorList>
    </citation>
    <scope>NUCLEOTIDE SEQUENCE</scope>
</reference>
<evidence type="ECO:0000256" key="1">
    <source>
        <dbReference type="SAM" id="MobiDB-lite"/>
    </source>
</evidence>
<reference evidence="2" key="2">
    <citation type="journal article" date="2015" name="Fish Shellfish Immunol.">
        <title>Early steps in the European eel (Anguilla anguilla)-Vibrio vulnificus interaction in the gills: Role of the RtxA13 toxin.</title>
        <authorList>
            <person name="Callol A."/>
            <person name="Pajuelo D."/>
            <person name="Ebbesson L."/>
            <person name="Teles M."/>
            <person name="MacKenzie S."/>
            <person name="Amaro C."/>
        </authorList>
    </citation>
    <scope>NUCLEOTIDE SEQUENCE</scope>
</reference>
<dbReference type="EMBL" id="GBXM01063351">
    <property type="protein sequence ID" value="JAH45226.1"/>
    <property type="molecule type" value="Transcribed_RNA"/>
</dbReference>
<proteinExistence type="predicted"/>
<name>A0A0E9SVB8_ANGAN</name>
<feature type="compositionally biased region" description="Polar residues" evidence="1">
    <location>
        <begin position="1"/>
        <end position="22"/>
    </location>
</feature>
<feature type="region of interest" description="Disordered" evidence="1">
    <location>
        <begin position="1"/>
        <end position="33"/>
    </location>
</feature>
<dbReference type="AlphaFoldDB" id="A0A0E9SVB8"/>
<sequence>MNTPMQRFQATDAQATPLTSLQFRAEPHGGRLS</sequence>
<evidence type="ECO:0000313" key="2">
    <source>
        <dbReference type="EMBL" id="JAH45226.1"/>
    </source>
</evidence>
<protein>
    <submittedName>
        <fullName evidence="2">Uncharacterized protein</fullName>
    </submittedName>
</protein>